<keyword evidence="7" id="KW-1185">Reference proteome</keyword>
<dbReference type="EC" id="2.7.7.65" evidence="1"/>
<dbReference type="RefSeq" id="WP_313866576.1">
    <property type="nucleotide sequence ID" value="NZ_CP132507.1"/>
</dbReference>
<dbReference type="SUPFAM" id="SSF55073">
    <property type="entry name" value="Nucleotide cyclase"/>
    <property type="match status" value="1"/>
</dbReference>
<gene>
    <name evidence="6" type="ORF">RAN89_12270</name>
</gene>
<feature type="domain" description="GGDEF" evidence="5">
    <location>
        <begin position="404"/>
        <end position="540"/>
    </location>
</feature>
<dbReference type="PANTHER" id="PTHR45138:SF9">
    <property type="entry name" value="DIGUANYLATE CYCLASE DGCM-RELATED"/>
    <property type="match status" value="1"/>
</dbReference>
<comment type="catalytic activity">
    <reaction evidence="2">
        <text>2 GTP = 3',3'-c-di-GMP + 2 diphosphate</text>
        <dbReference type="Rhea" id="RHEA:24898"/>
        <dbReference type="ChEBI" id="CHEBI:33019"/>
        <dbReference type="ChEBI" id="CHEBI:37565"/>
        <dbReference type="ChEBI" id="CHEBI:58805"/>
        <dbReference type="EC" id="2.7.7.65"/>
    </reaction>
</comment>
<dbReference type="SMART" id="SM00267">
    <property type="entry name" value="GGDEF"/>
    <property type="match status" value="1"/>
</dbReference>
<dbReference type="GO" id="GO:0052621">
    <property type="term" value="F:diguanylate cyclase activity"/>
    <property type="evidence" value="ECO:0007669"/>
    <property type="project" value="UniProtKB-EC"/>
</dbReference>
<dbReference type="EMBL" id="CP132507">
    <property type="protein sequence ID" value="WNO03691.1"/>
    <property type="molecule type" value="Genomic_DNA"/>
</dbReference>
<dbReference type="Pfam" id="PF05228">
    <property type="entry name" value="CHASE4"/>
    <property type="match status" value="1"/>
</dbReference>
<dbReference type="PROSITE" id="PS50887">
    <property type="entry name" value="GGDEF"/>
    <property type="match status" value="1"/>
</dbReference>
<name>A0ABZ0AWU9_9BURK</name>
<dbReference type="InterPro" id="IPR029787">
    <property type="entry name" value="Nucleotide_cyclase"/>
</dbReference>
<evidence type="ECO:0000256" key="3">
    <source>
        <dbReference type="SAM" id="Phobius"/>
    </source>
</evidence>
<evidence type="ECO:0000256" key="2">
    <source>
        <dbReference type="ARBA" id="ARBA00034247"/>
    </source>
</evidence>
<proteinExistence type="predicted"/>
<dbReference type="InterPro" id="IPR000160">
    <property type="entry name" value="GGDEF_dom"/>
</dbReference>
<organism evidence="6 7">
    <name type="scientific">Rhodoferax mekongensis</name>
    <dbReference type="NCBI Taxonomy" id="3068341"/>
    <lineage>
        <taxon>Bacteria</taxon>
        <taxon>Pseudomonadati</taxon>
        <taxon>Pseudomonadota</taxon>
        <taxon>Betaproteobacteria</taxon>
        <taxon>Burkholderiales</taxon>
        <taxon>Comamonadaceae</taxon>
        <taxon>Rhodoferax</taxon>
    </lineage>
</organism>
<dbReference type="PROSITE" id="PS50885">
    <property type="entry name" value="HAMP"/>
    <property type="match status" value="1"/>
</dbReference>
<feature type="transmembrane region" description="Helical" evidence="3">
    <location>
        <begin position="21"/>
        <end position="41"/>
    </location>
</feature>
<keyword evidence="6" id="KW-0548">Nucleotidyltransferase</keyword>
<sequence>MYRRIKNHLRMNVASLGLASRVVASFILVFGLMGSVGLYLMKRSLLPTFETIDRKAAYDAAKRVLSGIDEQLVSLSVLNHDWAYWDEMYEHLLKPNQKFQVSNIGPAAMATSNLNAVMLMNLKGEVIGFGARALSNERTPQMRDILGILLGRWQGEAQHIPVTKCGLSWVLERPASICWTGVVHSDGSHPPSGTVVMVRELEPDSLKNIAANAGIDFKLDALGEVKGRSSEKESSLQMAKFQYLPALELTLISQDTVIDIQSALPGLNGRSFARVDMRIERQWMVQAEKLLTDMMMQWAVVAFVSGFMLISVIQRWLVRPVARLRTDLASLGESKRWDSVLKYDRPDEIGELTKGINALLLVLHEQVRKLESASRTDALTGIANRRKLDERMTLELSRLARHAVPLSLLLIDVDHFKRYNDTYGHPEGDAALRKVAAVLASCSRQQDLAARFGGEEFAVLLPNTDESGARSVAEKIMQGMSALNIPHAQSPTSPRLSVSIGGTTWSEIQSGGAETLISQADKALYVAKRDGRMRASFYNG</sequence>
<evidence type="ECO:0000313" key="7">
    <source>
        <dbReference type="Proteomes" id="UP001302257"/>
    </source>
</evidence>
<feature type="domain" description="HAMP" evidence="4">
    <location>
        <begin position="315"/>
        <end position="368"/>
    </location>
</feature>
<keyword evidence="3" id="KW-0812">Transmembrane</keyword>
<dbReference type="Gene3D" id="6.10.340.10">
    <property type="match status" value="1"/>
</dbReference>
<dbReference type="Gene3D" id="3.30.70.270">
    <property type="match status" value="1"/>
</dbReference>
<dbReference type="Pfam" id="PF00990">
    <property type="entry name" value="GGDEF"/>
    <property type="match status" value="1"/>
</dbReference>
<dbReference type="CDD" id="cd01949">
    <property type="entry name" value="GGDEF"/>
    <property type="match status" value="1"/>
</dbReference>
<evidence type="ECO:0000256" key="1">
    <source>
        <dbReference type="ARBA" id="ARBA00012528"/>
    </source>
</evidence>
<dbReference type="InterPro" id="IPR050469">
    <property type="entry name" value="Diguanylate_Cyclase"/>
</dbReference>
<dbReference type="PANTHER" id="PTHR45138">
    <property type="entry name" value="REGULATORY COMPONENTS OF SENSORY TRANSDUCTION SYSTEM"/>
    <property type="match status" value="1"/>
</dbReference>
<accession>A0ABZ0AWU9</accession>
<dbReference type="NCBIfam" id="TIGR00254">
    <property type="entry name" value="GGDEF"/>
    <property type="match status" value="1"/>
</dbReference>
<evidence type="ECO:0000259" key="5">
    <source>
        <dbReference type="PROSITE" id="PS50887"/>
    </source>
</evidence>
<keyword evidence="3" id="KW-1133">Transmembrane helix</keyword>
<evidence type="ECO:0000259" key="4">
    <source>
        <dbReference type="PROSITE" id="PS50885"/>
    </source>
</evidence>
<keyword evidence="3" id="KW-0472">Membrane</keyword>
<protein>
    <recommendedName>
        <fullName evidence="1">diguanylate cyclase</fullName>
        <ecNumber evidence="1">2.7.7.65</ecNumber>
    </recommendedName>
</protein>
<dbReference type="SMART" id="SM00304">
    <property type="entry name" value="HAMP"/>
    <property type="match status" value="1"/>
</dbReference>
<dbReference type="InterPro" id="IPR007892">
    <property type="entry name" value="CHASE4"/>
</dbReference>
<evidence type="ECO:0000313" key="6">
    <source>
        <dbReference type="EMBL" id="WNO03691.1"/>
    </source>
</evidence>
<keyword evidence="6" id="KW-0808">Transferase</keyword>
<dbReference type="InterPro" id="IPR003660">
    <property type="entry name" value="HAMP_dom"/>
</dbReference>
<dbReference type="Proteomes" id="UP001302257">
    <property type="component" value="Chromosome"/>
</dbReference>
<dbReference type="InterPro" id="IPR043128">
    <property type="entry name" value="Rev_trsase/Diguanyl_cyclase"/>
</dbReference>
<feature type="transmembrane region" description="Helical" evidence="3">
    <location>
        <begin position="295"/>
        <end position="318"/>
    </location>
</feature>
<reference evidence="6 7" key="1">
    <citation type="submission" date="2023-08" db="EMBL/GenBank/DDBJ databases">
        <title>Rhodoferax potami sp. nov. and Rhodoferax mekongensis sp. nov., isolated from the Mekong River in Thailand.</title>
        <authorList>
            <person name="Kitikhun S."/>
            <person name="Charoenyingcharoen P."/>
            <person name="Siriarchawattana P."/>
            <person name="Likhitrattanapisal S."/>
            <person name="Nilsakha T."/>
            <person name="Chanpet A."/>
            <person name="Rattanawaree P."/>
            <person name="Ingsriswang S."/>
        </authorList>
    </citation>
    <scope>NUCLEOTIDE SEQUENCE [LARGE SCALE GENOMIC DNA]</scope>
    <source>
        <strain evidence="6 7">TBRC 17307</strain>
    </source>
</reference>